<dbReference type="STRING" id="414703.SAMN04488125_11722"/>
<sequence>MDVGRRIETALDVAVSHLEAPGAPPQLAEAIRYAVFPGGHRIRPRLCLAVALACGDDDPAASDAAAAAIELLHCASLVHDDLPCFDDAPMRRQKPSVHAAFGVPLAVLTGDALIVAAFETLARGAARRPERLAALVGLVARAAGSPVGIVAGQAWESEAHVDLSAYQQAKTGALFAAATVAGAAAAGAAPLPWRLLGECLGEAYQVADDLRDVACRQEEIGKPAGRDATLGRPNAAALLGMGGALDRLKRLTREAMEVIPVCPGLETIRAEIEAQSRLFLPASLRPALA</sequence>
<gene>
    <name evidence="8" type="ORF">SAMN04488125_11722</name>
</gene>
<evidence type="ECO:0000256" key="7">
    <source>
        <dbReference type="RuleBase" id="RU004466"/>
    </source>
</evidence>
<dbReference type="EMBL" id="FOSV01000017">
    <property type="protein sequence ID" value="SFL52258.1"/>
    <property type="molecule type" value="Genomic_DNA"/>
</dbReference>
<keyword evidence="6" id="KW-0414">Isoprene biosynthesis</keyword>
<dbReference type="PANTHER" id="PTHR43281">
    <property type="entry name" value="FARNESYL DIPHOSPHATE SYNTHASE"/>
    <property type="match status" value="1"/>
</dbReference>
<dbReference type="GO" id="GO:0046872">
    <property type="term" value="F:metal ion binding"/>
    <property type="evidence" value="ECO:0007669"/>
    <property type="project" value="UniProtKB-KW"/>
</dbReference>
<evidence type="ECO:0000256" key="4">
    <source>
        <dbReference type="ARBA" id="ARBA00022723"/>
    </source>
</evidence>
<keyword evidence="3 7" id="KW-0808">Transferase</keyword>
<dbReference type="OrthoDB" id="9805316at2"/>
<evidence type="ECO:0000256" key="6">
    <source>
        <dbReference type="ARBA" id="ARBA00023229"/>
    </source>
</evidence>
<comment type="cofactor">
    <cofactor evidence="1">
        <name>Mg(2+)</name>
        <dbReference type="ChEBI" id="CHEBI:18420"/>
    </cofactor>
</comment>
<dbReference type="AlphaFoldDB" id="A0A1I4ICZ7"/>
<dbReference type="Gene3D" id="1.10.600.10">
    <property type="entry name" value="Farnesyl Diphosphate Synthase"/>
    <property type="match status" value="1"/>
</dbReference>
<dbReference type="PROSITE" id="PS00444">
    <property type="entry name" value="POLYPRENYL_SYNTHASE_2"/>
    <property type="match status" value="1"/>
</dbReference>
<dbReference type="GO" id="GO:0004659">
    <property type="term" value="F:prenyltransferase activity"/>
    <property type="evidence" value="ECO:0007669"/>
    <property type="project" value="InterPro"/>
</dbReference>
<evidence type="ECO:0000313" key="8">
    <source>
        <dbReference type="EMBL" id="SFL52258.1"/>
    </source>
</evidence>
<keyword evidence="4" id="KW-0479">Metal-binding</keyword>
<dbReference type="RefSeq" id="WP_091949583.1">
    <property type="nucleotide sequence ID" value="NZ_FOSV01000017.1"/>
</dbReference>
<dbReference type="PANTHER" id="PTHR43281:SF1">
    <property type="entry name" value="FARNESYL DIPHOSPHATE SYNTHASE"/>
    <property type="match status" value="1"/>
</dbReference>
<reference evidence="9" key="1">
    <citation type="submission" date="2016-10" db="EMBL/GenBank/DDBJ databases">
        <authorList>
            <person name="Varghese N."/>
            <person name="Submissions S."/>
        </authorList>
    </citation>
    <scope>NUCLEOTIDE SEQUENCE [LARGE SCALE GENOMIC DNA]</scope>
    <source>
        <strain evidence="9">CGMCC 1.6474</strain>
    </source>
</reference>
<keyword evidence="5" id="KW-0460">Magnesium</keyword>
<evidence type="ECO:0000256" key="1">
    <source>
        <dbReference type="ARBA" id="ARBA00001946"/>
    </source>
</evidence>
<comment type="similarity">
    <text evidence="2 7">Belongs to the FPP/GGPP synthase family.</text>
</comment>
<keyword evidence="9" id="KW-1185">Reference proteome</keyword>
<dbReference type="InterPro" id="IPR008949">
    <property type="entry name" value="Isoprenoid_synthase_dom_sf"/>
</dbReference>
<name>A0A1I4ICZ7_9HYPH</name>
<evidence type="ECO:0000256" key="2">
    <source>
        <dbReference type="ARBA" id="ARBA00006706"/>
    </source>
</evidence>
<protein>
    <submittedName>
        <fullName evidence="8">Geranylgeranyl diphosphate synthase, type II</fullName>
    </submittedName>
</protein>
<evidence type="ECO:0000313" key="9">
    <source>
        <dbReference type="Proteomes" id="UP000198804"/>
    </source>
</evidence>
<dbReference type="Proteomes" id="UP000198804">
    <property type="component" value="Unassembled WGS sequence"/>
</dbReference>
<dbReference type="SUPFAM" id="SSF48576">
    <property type="entry name" value="Terpenoid synthases"/>
    <property type="match status" value="1"/>
</dbReference>
<dbReference type="GO" id="GO:0008299">
    <property type="term" value="P:isoprenoid biosynthetic process"/>
    <property type="evidence" value="ECO:0007669"/>
    <property type="project" value="UniProtKB-KW"/>
</dbReference>
<dbReference type="InterPro" id="IPR000092">
    <property type="entry name" value="Polyprenyl_synt"/>
</dbReference>
<accession>A0A1I4ICZ7</accession>
<proteinExistence type="inferred from homology"/>
<dbReference type="InterPro" id="IPR033749">
    <property type="entry name" value="Polyprenyl_synt_CS"/>
</dbReference>
<evidence type="ECO:0000256" key="3">
    <source>
        <dbReference type="ARBA" id="ARBA00022679"/>
    </source>
</evidence>
<dbReference type="SFLD" id="SFLDS00005">
    <property type="entry name" value="Isoprenoid_Synthase_Type_I"/>
    <property type="match status" value="1"/>
</dbReference>
<organism evidence="8 9">
    <name type="scientific">Methylorubrum salsuginis</name>
    <dbReference type="NCBI Taxonomy" id="414703"/>
    <lineage>
        <taxon>Bacteria</taxon>
        <taxon>Pseudomonadati</taxon>
        <taxon>Pseudomonadota</taxon>
        <taxon>Alphaproteobacteria</taxon>
        <taxon>Hyphomicrobiales</taxon>
        <taxon>Methylobacteriaceae</taxon>
        <taxon>Methylorubrum</taxon>
    </lineage>
</organism>
<dbReference type="Pfam" id="PF00348">
    <property type="entry name" value="polyprenyl_synt"/>
    <property type="match status" value="1"/>
</dbReference>
<evidence type="ECO:0000256" key="5">
    <source>
        <dbReference type="ARBA" id="ARBA00022842"/>
    </source>
</evidence>